<dbReference type="Pfam" id="PF00076">
    <property type="entry name" value="RRM_1"/>
    <property type="match status" value="1"/>
</dbReference>
<dbReference type="Gene3D" id="3.30.70.330">
    <property type="match status" value="1"/>
</dbReference>
<evidence type="ECO:0000256" key="1">
    <source>
        <dbReference type="ARBA" id="ARBA00022884"/>
    </source>
</evidence>
<protein>
    <submittedName>
        <fullName evidence="4">RNA-binding protein</fullName>
    </submittedName>
</protein>
<evidence type="ECO:0000259" key="3">
    <source>
        <dbReference type="PROSITE" id="PS50102"/>
    </source>
</evidence>
<dbReference type="KEGG" id="fcz:IMF26_09765"/>
<dbReference type="GO" id="GO:0003723">
    <property type="term" value="F:RNA binding"/>
    <property type="evidence" value="ECO:0007669"/>
    <property type="project" value="UniProtKB-KW"/>
</dbReference>
<dbReference type="SMART" id="SM00360">
    <property type="entry name" value="RRM"/>
    <property type="match status" value="1"/>
</dbReference>
<dbReference type="InterPro" id="IPR035979">
    <property type="entry name" value="RBD_domain_sf"/>
</dbReference>
<dbReference type="EMBL" id="CP062796">
    <property type="protein sequence ID" value="QUL98298.1"/>
    <property type="molecule type" value="Genomic_DNA"/>
</dbReference>
<dbReference type="AlphaFoldDB" id="A0AAT9LDT3"/>
<dbReference type="InterPro" id="IPR052462">
    <property type="entry name" value="SLIRP/GR-RBP-like"/>
</dbReference>
<dbReference type="SUPFAM" id="SSF54928">
    <property type="entry name" value="RNA-binding domain, RBD"/>
    <property type="match status" value="1"/>
</dbReference>
<organism evidence="4">
    <name type="scientific">Candidatus Fermentithermobacillus carboniphilus</name>
    <dbReference type="NCBI Taxonomy" id="3085328"/>
    <lineage>
        <taxon>Bacteria</taxon>
        <taxon>Bacillati</taxon>
        <taxon>Bacillota</taxon>
        <taxon>Candidatus Fermentithermobacillia</taxon>
        <taxon>Candidatus Fermentithermobacillales</taxon>
        <taxon>Candidatus Fermentithermobacillaceae</taxon>
        <taxon>Candidatus Fermentithermobacillus</taxon>
    </lineage>
</organism>
<feature type="domain" description="RRM" evidence="3">
    <location>
        <begin position="3"/>
        <end position="80"/>
    </location>
</feature>
<dbReference type="InterPro" id="IPR000504">
    <property type="entry name" value="RRM_dom"/>
</dbReference>
<feature type="region of interest" description="Disordered" evidence="2">
    <location>
        <begin position="76"/>
        <end position="96"/>
    </location>
</feature>
<reference evidence="4" key="1">
    <citation type="submission" date="2020-10" db="EMBL/GenBank/DDBJ databases">
        <authorList>
            <person name="Kadnikov V."/>
            <person name="Beletsky A.V."/>
            <person name="Mardanov A.V."/>
            <person name="Karnachuk O.V."/>
            <person name="Ravin N.V."/>
        </authorList>
    </citation>
    <scope>NUCLEOTIDE SEQUENCE</scope>
    <source>
        <strain evidence="4">Bu02</strain>
    </source>
</reference>
<dbReference type="InterPro" id="IPR012677">
    <property type="entry name" value="Nucleotide-bd_a/b_plait_sf"/>
</dbReference>
<proteinExistence type="predicted"/>
<evidence type="ECO:0000256" key="2">
    <source>
        <dbReference type="SAM" id="MobiDB-lite"/>
    </source>
</evidence>
<dbReference type="PANTHER" id="PTHR48027">
    <property type="entry name" value="HETEROGENEOUS NUCLEAR RIBONUCLEOPROTEIN 87F-RELATED"/>
    <property type="match status" value="1"/>
</dbReference>
<gene>
    <name evidence="4" type="ORF">IMF26_09765</name>
</gene>
<keyword evidence="1" id="KW-0694">RNA-binding</keyword>
<evidence type="ECO:0000313" key="4">
    <source>
        <dbReference type="EMBL" id="QUL98298.1"/>
    </source>
</evidence>
<accession>A0AAT9LDT3</accession>
<name>A0AAT9LDT3_9FIRM</name>
<reference evidence="4" key="2">
    <citation type="journal article" date="2023" name="Biology">
        <title>Prokaryotic Life Associated with Coal-Fire Gas Vents Revealed by Metagenomics.</title>
        <authorList>
            <person name="Kadnikov V.V."/>
            <person name="Mardanov A.V."/>
            <person name="Beletsky A.V."/>
            <person name="Karnachuk O.V."/>
            <person name="Ravin N.V."/>
        </authorList>
    </citation>
    <scope>NUCLEOTIDE SEQUENCE</scope>
    <source>
        <strain evidence="4">Bu02</strain>
    </source>
</reference>
<sequence>MTKTLFVGNLPWSVTDDELTQKFQEVAAVISARVITDRNTGKSRGFGFVEVSEDLAESVIRALDQSEWEGRVIRVSEAQPRTQNSERRGAYQRRRF</sequence>
<dbReference type="PROSITE" id="PS50102">
    <property type="entry name" value="RRM"/>
    <property type="match status" value="1"/>
</dbReference>